<keyword evidence="3" id="KW-1185">Reference proteome</keyword>
<accession>A0A1Y1UME8</accession>
<sequence>MAPVFHVIVNPAAGHGQAADFVRAKVEPLLKHCQIAYKIHQTSGVKDAGRIGQEIQNSIPLEEPRLVIVAGGDGTAHELIEGILDQSSAGDDQGIGTWRLAILPCGTANALFHSLFPDSHRHDSVGELGQHLATLTNEDEHQLSSLTSAIESLKAPQTNVLPLPITLTTIASQKRIPTHIVLSTSLHASILHDSEALRETMPGIERFKVAASQNMSVAFKADAVLRGTRVRQYSPKTKSFIEPFTISDASISASSSSSSSSSSTKEWVVPGPFSYFLSTTTANRLEQAFVVAPTLSLLPPGSEDGGPSMDIIIIRPGRDPSVIAAQDQGEEATGKMRAKRLGEIAGNIYKNGSHVNLTFARDESGSLEHGGEGEVAVEVFRAQGFDWIPTDTSHQASHYVCADGDIHVIPSGERAIVELMDRHPAGHGFFVWK</sequence>
<dbReference type="GO" id="GO:0001727">
    <property type="term" value="F:lipid kinase activity"/>
    <property type="evidence" value="ECO:0007669"/>
    <property type="project" value="TreeGrafter"/>
</dbReference>
<evidence type="ECO:0000259" key="1">
    <source>
        <dbReference type="PROSITE" id="PS50146"/>
    </source>
</evidence>
<name>A0A1Y1UME8_9TREE</name>
<dbReference type="SUPFAM" id="SSF111331">
    <property type="entry name" value="NAD kinase/diacylglycerol kinase-like"/>
    <property type="match status" value="1"/>
</dbReference>
<dbReference type="EMBL" id="NBSH01000003">
    <property type="protein sequence ID" value="ORX39162.1"/>
    <property type="molecule type" value="Genomic_DNA"/>
</dbReference>
<dbReference type="InterPro" id="IPR017438">
    <property type="entry name" value="ATP-NAD_kinase_N"/>
</dbReference>
<reference evidence="2 3" key="1">
    <citation type="submission" date="2017-03" db="EMBL/GenBank/DDBJ databases">
        <title>Widespread Adenine N6-methylation of Active Genes in Fungi.</title>
        <authorList>
            <consortium name="DOE Joint Genome Institute"/>
            <person name="Mondo S.J."/>
            <person name="Dannebaum R.O."/>
            <person name="Kuo R.C."/>
            <person name="Louie K.B."/>
            <person name="Bewick A.J."/>
            <person name="Labutti K."/>
            <person name="Haridas S."/>
            <person name="Kuo A."/>
            <person name="Salamov A."/>
            <person name="Ahrendt S.R."/>
            <person name="Lau R."/>
            <person name="Bowen B.P."/>
            <person name="Lipzen A."/>
            <person name="Sullivan W."/>
            <person name="Andreopoulos W.B."/>
            <person name="Clum A."/>
            <person name="Lindquist E."/>
            <person name="Daum C."/>
            <person name="Northen T.R."/>
            <person name="Ramamoorthy G."/>
            <person name="Schmitz R.J."/>
            <person name="Gryganskyi A."/>
            <person name="Culley D."/>
            <person name="Magnuson J."/>
            <person name="James T.Y."/>
            <person name="O'Malley M.A."/>
            <person name="Stajich J.E."/>
            <person name="Spatafora J.W."/>
            <person name="Visel A."/>
            <person name="Grigoriev I.V."/>
        </authorList>
    </citation>
    <scope>NUCLEOTIDE SEQUENCE [LARGE SCALE GENOMIC DNA]</scope>
    <source>
        <strain evidence="2 3">NRRL Y-17943</strain>
    </source>
</reference>
<evidence type="ECO:0000313" key="3">
    <source>
        <dbReference type="Proteomes" id="UP000193218"/>
    </source>
</evidence>
<keyword evidence="2" id="KW-0418">Kinase</keyword>
<dbReference type="GO" id="GO:0046512">
    <property type="term" value="P:sphingosine biosynthetic process"/>
    <property type="evidence" value="ECO:0007669"/>
    <property type="project" value="TreeGrafter"/>
</dbReference>
<dbReference type="Pfam" id="PF00781">
    <property type="entry name" value="DAGK_cat"/>
    <property type="match status" value="1"/>
</dbReference>
<dbReference type="PANTHER" id="PTHR12358">
    <property type="entry name" value="SPHINGOSINE KINASE"/>
    <property type="match status" value="1"/>
</dbReference>
<dbReference type="AlphaFoldDB" id="A0A1Y1UME8"/>
<keyword evidence="2" id="KW-0808">Transferase</keyword>
<feature type="domain" description="DAGKc" evidence="1">
    <location>
        <begin position="1"/>
        <end position="115"/>
    </location>
</feature>
<dbReference type="GeneID" id="33559771"/>
<dbReference type="InterPro" id="IPR050187">
    <property type="entry name" value="Lipid_Phosphate_FormReg"/>
</dbReference>
<dbReference type="GO" id="GO:0005737">
    <property type="term" value="C:cytoplasm"/>
    <property type="evidence" value="ECO:0007669"/>
    <property type="project" value="TreeGrafter"/>
</dbReference>
<dbReference type="InterPro" id="IPR016064">
    <property type="entry name" value="NAD/diacylglycerol_kinase_sf"/>
</dbReference>
<dbReference type="STRING" id="4999.A0A1Y1UME8"/>
<dbReference type="GO" id="GO:0016020">
    <property type="term" value="C:membrane"/>
    <property type="evidence" value="ECO:0007669"/>
    <property type="project" value="TreeGrafter"/>
</dbReference>
<dbReference type="PROSITE" id="PS50146">
    <property type="entry name" value="DAGK"/>
    <property type="match status" value="1"/>
</dbReference>
<evidence type="ECO:0000313" key="2">
    <source>
        <dbReference type="EMBL" id="ORX39162.1"/>
    </source>
</evidence>
<dbReference type="Proteomes" id="UP000193218">
    <property type="component" value="Unassembled WGS sequence"/>
</dbReference>
<proteinExistence type="predicted"/>
<dbReference type="OrthoDB" id="336240at2759"/>
<gene>
    <name evidence="2" type="ORF">BD324DRAFT_649251</name>
</gene>
<dbReference type="SMART" id="SM00046">
    <property type="entry name" value="DAGKc"/>
    <property type="match status" value="1"/>
</dbReference>
<dbReference type="InterPro" id="IPR001206">
    <property type="entry name" value="Diacylglycerol_kinase_cat_dom"/>
</dbReference>
<comment type="caution">
    <text evidence="2">The sequence shown here is derived from an EMBL/GenBank/DDBJ whole genome shotgun (WGS) entry which is preliminary data.</text>
</comment>
<protein>
    <submittedName>
        <fullName evidence="2">ATP-NAD kinase-like domain-containing protein</fullName>
    </submittedName>
</protein>
<dbReference type="InParanoid" id="A0A1Y1UME8"/>
<dbReference type="RefSeq" id="XP_021873025.1">
    <property type="nucleotide sequence ID" value="XM_022017962.1"/>
</dbReference>
<dbReference type="PANTHER" id="PTHR12358:SF105">
    <property type="entry name" value="DAGKC DOMAIN-CONTAINING PROTEIN"/>
    <property type="match status" value="1"/>
</dbReference>
<organism evidence="2 3">
    <name type="scientific">Kockovaella imperatae</name>
    <dbReference type="NCBI Taxonomy" id="4999"/>
    <lineage>
        <taxon>Eukaryota</taxon>
        <taxon>Fungi</taxon>
        <taxon>Dikarya</taxon>
        <taxon>Basidiomycota</taxon>
        <taxon>Agaricomycotina</taxon>
        <taxon>Tremellomycetes</taxon>
        <taxon>Tremellales</taxon>
        <taxon>Cuniculitremaceae</taxon>
        <taxon>Kockovaella</taxon>
    </lineage>
</organism>
<dbReference type="Gene3D" id="3.40.50.10330">
    <property type="entry name" value="Probable inorganic polyphosphate/atp-NAD kinase, domain 1"/>
    <property type="match status" value="1"/>
</dbReference>